<keyword evidence="1" id="KW-0614">Plasmid</keyword>
<evidence type="ECO:0000313" key="1">
    <source>
        <dbReference type="EMBL" id="ANU39407.1"/>
    </source>
</evidence>
<keyword evidence="2" id="KW-1185">Reference proteome</keyword>
<accession>A0A1C7FI87</accession>
<dbReference type="Proteomes" id="UP000092528">
    <property type="component" value="Plasmid pVS127"/>
</dbReference>
<reference evidence="1 2" key="1">
    <citation type="submission" date="2016-07" db="EMBL/GenBank/DDBJ databases">
        <title>Genome sequencing of Vibrio scophthalmi strain VS-05, an isolated from Paralichthys olivaceus.</title>
        <authorList>
            <person name="Han H.-J."/>
        </authorList>
    </citation>
    <scope>NUCLEOTIDE SEQUENCE [LARGE SCALE GENOMIC DNA]</scope>
    <source>
        <strain evidence="1 2">VS-05</strain>
        <plasmid evidence="2">pvs127</plasmid>
    </source>
</reference>
<dbReference type="EMBL" id="CP016416">
    <property type="protein sequence ID" value="ANU39407.1"/>
    <property type="molecule type" value="Genomic_DNA"/>
</dbReference>
<name>A0A1C7FI87_9VIBR</name>
<sequence>MMVIPELVSLPHHGKPQSVLRKLKKAWPSKYSLAFVRDSRVCLYTAESAAVVRSEVWRDALMGRGVDLRSVVVLDVLSDQSESPQLYCVVIEEGEVVAQWLQNSLNIKENVAILTAKTVLCAVSDEDKVIEGQWCLPLTESEQEALAAYTLKAKKSPLPWVAGGGVAALGLGALLMWPAPSQKAEELRSEPVAVVVADPWGDYRSIMENDHSAAAVFQQVQNLVAMAQLLPPKWKPTLIEVSSGVVTLNIEREPLGQVAMLTAWIDHYPAIKPYITYSRESAVISTPVEKPLAFWAERIIPIEPTQSTLFDTLALLGFEASGVSETKGAYQKTAFSIEKSLTLFDVGVLLGLMSPLPMTVGDFSLSPVGDGAWQGGINLSFYGVSS</sequence>
<proteinExistence type="predicted"/>
<evidence type="ECO:0000313" key="2">
    <source>
        <dbReference type="Proteomes" id="UP000092528"/>
    </source>
</evidence>
<protein>
    <submittedName>
        <fullName evidence="1">Uncharacterized protein</fullName>
    </submittedName>
</protein>
<organism evidence="1 2">
    <name type="scientific">Vibrio scophthalmi</name>
    <dbReference type="NCBI Taxonomy" id="45658"/>
    <lineage>
        <taxon>Bacteria</taxon>
        <taxon>Pseudomonadati</taxon>
        <taxon>Pseudomonadota</taxon>
        <taxon>Gammaproteobacteria</taxon>
        <taxon>Vibrionales</taxon>
        <taxon>Vibrionaceae</taxon>
        <taxon>Vibrio</taxon>
    </lineage>
</organism>
<gene>
    <name evidence="1" type="ORF">VSVS05_04372</name>
</gene>
<dbReference type="AlphaFoldDB" id="A0A1C7FI87"/>
<geneLocation type="plasmid" evidence="2">
    <name>pvs127</name>
</geneLocation>
<dbReference type="RefSeq" id="WP_065546884.1">
    <property type="nucleotide sequence ID" value="NZ_CP016416.1"/>
</dbReference>